<evidence type="ECO:0000256" key="6">
    <source>
        <dbReference type="ARBA" id="ARBA00022692"/>
    </source>
</evidence>
<dbReference type="GO" id="GO:0009791">
    <property type="term" value="P:post-embryonic development"/>
    <property type="evidence" value="ECO:0007669"/>
    <property type="project" value="UniProtKB-ARBA"/>
</dbReference>
<dbReference type="SMART" id="SM00220">
    <property type="entry name" value="S_TKc"/>
    <property type="match status" value="2"/>
</dbReference>
<dbReference type="InterPro" id="IPR013210">
    <property type="entry name" value="LRR_N_plant-typ"/>
</dbReference>
<evidence type="ECO:0000256" key="14">
    <source>
        <dbReference type="ARBA" id="ARBA00023180"/>
    </source>
</evidence>
<dbReference type="InterPro" id="IPR001611">
    <property type="entry name" value="Leu-rich_rpt"/>
</dbReference>
<dbReference type="GO" id="GO:0051707">
    <property type="term" value="P:response to other organism"/>
    <property type="evidence" value="ECO:0007669"/>
    <property type="project" value="UniProtKB-ARBA"/>
</dbReference>
<evidence type="ECO:0000256" key="4">
    <source>
        <dbReference type="ARBA" id="ARBA00022614"/>
    </source>
</evidence>
<dbReference type="GO" id="GO:0033612">
    <property type="term" value="F:receptor serine/threonine kinase binding"/>
    <property type="evidence" value="ECO:0007669"/>
    <property type="project" value="TreeGrafter"/>
</dbReference>
<evidence type="ECO:0000256" key="9">
    <source>
        <dbReference type="ARBA" id="ARBA00022741"/>
    </source>
</evidence>
<proteinExistence type="inferred from homology"/>
<keyword evidence="10" id="KW-0418">Kinase</keyword>
<dbReference type="PROSITE" id="PS50011">
    <property type="entry name" value="PROTEIN_KINASE_DOM"/>
    <property type="match status" value="2"/>
</dbReference>
<feature type="transmembrane region" description="Helical" evidence="16">
    <location>
        <begin position="637"/>
        <end position="664"/>
    </location>
</feature>
<evidence type="ECO:0000313" key="20">
    <source>
        <dbReference type="Proteomes" id="UP000306102"/>
    </source>
</evidence>
<keyword evidence="13 16" id="KW-0472">Membrane</keyword>
<feature type="transmembrane region" description="Helical" evidence="16">
    <location>
        <begin position="1323"/>
        <end position="1346"/>
    </location>
</feature>
<dbReference type="Pfam" id="PF13855">
    <property type="entry name" value="LRR_8"/>
    <property type="match status" value="2"/>
</dbReference>
<evidence type="ECO:0000256" key="17">
    <source>
        <dbReference type="SAM" id="SignalP"/>
    </source>
</evidence>
<dbReference type="FunFam" id="3.80.10.10:FF:000233">
    <property type="entry name" value="Leucine-rich repeat receptor-like protein kinase TDR"/>
    <property type="match status" value="1"/>
</dbReference>
<dbReference type="SUPFAM" id="SSF56112">
    <property type="entry name" value="Protein kinase-like (PK-like)"/>
    <property type="match status" value="2"/>
</dbReference>
<dbReference type="FunFam" id="3.80.10.10:FF:001519">
    <property type="entry name" value="Highly similar to receptor-like protein kinase"/>
    <property type="match status" value="1"/>
</dbReference>
<evidence type="ECO:0000313" key="19">
    <source>
        <dbReference type="EMBL" id="THG23039.1"/>
    </source>
</evidence>
<dbReference type="FunFam" id="3.80.10.10:FF:000824">
    <property type="entry name" value="Receptor-like protein kinase HSL1 isoform A"/>
    <property type="match status" value="1"/>
</dbReference>
<evidence type="ECO:0000256" key="11">
    <source>
        <dbReference type="ARBA" id="ARBA00022840"/>
    </source>
</evidence>
<dbReference type="FunFam" id="3.80.10.10:FF:000041">
    <property type="entry name" value="LRR receptor-like serine/threonine-protein kinase ERECTA"/>
    <property type="match status" value="1"/>
</dbReference>
<dbReference type="FunFam" id="1.10.510.10:FF:000714">
    <property type="entry name" value="Kinase family with leucine-rich repeat domain-containing protein"/>
    <property type="match status" value="1"/>
</dbReference>
<dbReference type="InterPro" id="IPR017441">
    <property type="entry name" value="Protein_kinase_ATP_BS"/>
</dbReference>
<dbReference type="InterPro" id="IPR011009">
    <property type="entry name" value="Kinase-like_dom_sf"/>
</dbReference>
<evidence type="ECO:0000256" key="5">
    <source>
        <dbReference type="ARBA" id="ARBA00022679"/>
    </source>
</evidence>
<dbReference type="SUPFAM" id="SSF52058">
    <property type="entry name" value="L domain-like"/>
    <property type="match status" value="1"/>
</dbReference>
<keyword evidence="7 17" id="KW-0732">Signal</keyword>
<organism evidence="19 20">
    <name type="scientific">Camellia sinensis var. sinensis</name>
    <name type="common">China tea</name>
    <dbReference type="NCBI Taxonomy" id="542762"/>
    <lineage>
        <taxon>Eukaryota</taxon>
        <taxon>Viridiplantae</taxon>
        <taxon>Streptophyta</taxon>
        <taxon>Embryophyta</taxon>
        <taxon>Tracheophyta</taxon>
        <taxon>Spermatophyta</taxon>
        <taxon>Magnoliopsida</taxon>
        <taxon>eudicotyledons</taxon>
        <taxon>Gunneridae</taxon>
        <taxon>Pentapetalae</taxon>
        <taxon>asterids</taxon>
        <taxon>Ericales</taxon>
        <taxon>Theaceae</taxon>
        <taxon>Camellia</taxon>
    </lineage>
</organism>
<reference evidence="19 20" key="1">
    <citation type="journal article" date="2018" name="Proc. Natl. Acad. Sci. U.S.A.">
        <title>Draft genome sequence of Camellia sinensis var. sinensis provides insights into the evolution of the tea genome and tea quality.</title>
        <authorList>
            <person name="Wei C."/>
            <person name="Yang H."/>
            <person name="Wang S."/>
            <person name="Zhao J."/>
            <person name="Liu C."/>
            <person name="Gao L."/>
            <person name="Xia E."/>
            <person name="Lu Y."/>
            <person name="Tai Y."/>
            <person name="She G."/>
            <person name="Sun J."/>
            <person name="Cao H."/>
            <person name="Tong W."/>
            <person name="Gao Q."/>
            <person name="Li Y."/>
            <person name="Deng W."/>
            <person name="Jiang X."/>
            <person name="Wang W."/>
            <person name="Chen Q."/>
            <person name="Zhang S."/>
            <person name="Li H."/>
            <person name="Wu J."/>
            <person name="Wang P."/>
            <person name="Li P."/>
            <person name="Shi C."/>
            <person name="Zheng F."/>
            <person name="Jian J."/>
            <person name="Huang B."/>
            <person name="Shan D."/>
            <person name="Shi M."/>
            <person name="Fang C."/>
            <person name="Yue Y."/>
            <person name="Li F."/>
            <person name="Li D."/>
            <person name="Wei S."/>
            <person name="Han B."/>
            <person name="Jiang C."/>
            <person name="Yin Y."/>
            <person name="Xia T."/>
            <person name="Zhang Z."/>
            <person name="Bennetzen J.L."/>
            <person name="Zhao S."/>
            <person name="Wan X."/>
        </authorList>
    </citation>
    <scope>NUCLEOTIDE SEQUENCE [LARGE SCALE GENOMIC DNA]</scope>
    <source>
        <strain evidence="20">cv. Shuchazao</strain>
        <tissue evidence="19">Leaf</tissue>
    </source>
</reference>
<evidence type="ECO:0000256" key="7">
    <source>
        <dbReference type="ARBA" id="ARBA00022729"/>
    </source>
</evidence>
<dbReference type="InterPro" id="IPR008271">
    <property type="entry name" value="Ser/Thr_kinase_AS"/>
</dbReference>
<evidence type="ECO:0000259" key="18">
    <source>
        <dbReference type="PROSITE" id="PS50011"/>
    </source>
</evidence>
<dbReference type="Pfam" id="PF12799">
    <property type="entry name" value="LRR_4"/>
    <property type="match status" value="2"/>
</dbReference>
<dbReference type="GO" id="GO:0006952">
    <property type="term" value="P:defense response"/>
    <property type="evidence" value="ECO:0007669"/>
    <property type="project" value="UniProtKB-ARBA"/>
</dbReference>
<dbReference type="Pfam" id="PF00560">
    <property type="entry name" value="LRR_1"/>
    <property type="match status" value="4"/>
</dbReference>
<evidence type="ECO:0000256" key="13">
    <source>
        <dbReference type="ARBA" id="ARBA00023136"/>
    </source>
</evidence>
<keyword evidence="6 16" id="KW-0812">Transmembrane</keyword>
<keyword evidence="11 15" id="KW-0067">ATP-binding</keyword>
<feature type="chain" id="PRO_5020357861" description="Protein kinase domain-containing protein" evidence="17">
    <location>
        <begin position="29"/>
        <end position="1671"/>
    </location>
</feature>
<comment type="subcellular location">
    <subcellularLocation>
        <location evidence="1">Membrane</location>
        <topology evidence="1">Single-pass membrane protein</topology>
    </subcellularLocation>
</comment>
<comment type="similarity">
    <text evidence="2">Belongs to the protein kinase superfamily. Ser/Thr protein kinase family.</text>
</comment>
<dbReference type="Pfam" id="PF00069">
    <property type="entry name" value="Pkinase"/>
    <property type="match status" value="2"/>
</dbReference>
<feature type="domain" description="Protein kinase" evidence="18">
    <location>
        <begin position="1378"/>
        <end position="1668"/>
    </location>
</feature>
<keyword evidence="12 16" id="KW-1133">Transmembrane helix</keyword>
<keyword evidence="8" id="KW-0677">Repeat</keyword>
<feature type="binding site" evidence="15">
    <location>
        <position position="725"/>
    </location>
    <ligand>
        <name>ATP</name>
        <dbReference type="ChEBI" id="CHEBI:30616"/>
    </ligand>
</feature>
<keyword evidence="4" id="KW-0433">Leucine-rich repeat</keyword>
<dbReference type="Proteomes" id="UP000306102">
    <property type="component" value="Unassembled WGS sequence"/>
</dbReference>
<dbReference type="Gene3D" id="3.30.200.20">
    <property type="entry name" value="Phosphorylase Kinase, domain 1"/>
    <property type="match status" value="2"/>
</dbReference>
<dbReference type="FunFam" id="1.10.510.10:FF:000365">
    <property type="entry name" value="Leucine-rich repeat receptor-like serine/threonine-protein kinase At1g17230"/>
    <property type="match status" value="1"/>
</dbReference>
<evidence type="ECO:0000256" key="12">
    <source>
        <dbReference type="ARBA" id="ARBA00022989"/>
    </source>
</evidence>
<comment type="similarity">
    <text evidence="3">Belongs to the RLP family.</text>
</comment>
<dbReference type="PROSITE" id="PS00107">
    <property type="entry name" value="PROTEIN_KINASE_ATP"/>
    <property type="match status" value="2"/>
</dbReference>
<evidence type="ECO:0000256" key="2">
    <source>
        <dbReference type="ARBA" id="ARBA00008684"/>
    </source>
</evidence>
<dbReference type="InterPro" id="IPR025875">
    <property type="entry name" value="Leu-rich_rpt_4"/>
</dbReference>
<dbReference type="PRINTS" id="PR00019">
    <property type="entry name" value="LEURICHRPT"/>
</dbReference>
<gene>
    <name evidence="19" type="ORF">TEA_000561</name>
</gene>
<dbReference type="Pfam" id="PF08263">
    <property type="entry name" value="LRRNT_2"/>
    <property type="match status" value="1"/>
</dbReference>
<comment type="caution">
    <text evidence="19">The sequence shown here is derived from an EMBL/GenBank/DDBJ whole genome shotgun (WGS) entry which is preliminary data.</text>
</comment>
<keyword evidence="5" id="KW-0808">Transferase</keyword>
<feature type="domain" description="Protein kinase" evidence="18">
    <location>
        <begin position="696"/>
        <end position="982"/>
    </location>
</feature>
<feature type="signal peptide" evidence="17">
    <location>
        <begin position="1"/>
        <end position="28"/>
    </location>
</feature>
<dbReference type="InterPro" id="IPR032675">
    <property type="entry name" value="LRR_dom_sf"/>
</dbReference>
<evidence type="ECO:0000256" key="15">
    <source>
        <dbReference type="PROSITE-ProRule" id="PRU10141"/>
    </source>
</evidence>
<dbReference type="SMART" id="SM00369">
    <property type="entry name" value="LRR_TYP"/>
    <property type="match status" value="11"/>
</dbReference>
<dbReference type="GO" id="GO:0016020">
    <property type="term" value="C:membrane"/>
    <property type="evidence" value="ECO:0007669"/>
    <property type="project" value="UniProtKB-SubCell"/>
</dbReference>
<evidence type="ECO:0000256" key="10">
    <source>
        <dbReference type="ARBA" id="ARBA00022777"/>
    </source>
</evidence>
<dbReference type="PANTHER" id="PTHR48056:SF29">
    <property type="entry name" value="RECEPTOR-LIKE PROTEIN KINASE HSL1"/>
    <property type="match status" value="1"/>
</dbReference>
<evidence type="ECO:0000256" key="8">
    <source>
        <dbReference type="ARBA" id="ARBA00022737"/>
    </source>
</evidence>
<evidence type="ECO:0000256" key="16">
    <source>
        <dbReference type="SAM" id="Phobius"/>
    </source>
</evidence>
<dbReference type="SUPFAM" id="SSF52047">
    <property type="entry name" value="RNI-like"/>
    <property type="match status" value="2"/>
</dbReference>
<dbReference type="STRING" id="542762.A0A4S4F0U8"/>
<evidence type="ECO:0000256" key="1">
    <source>
        <dbReference type="ARBA" id="ARBA00004167"/>
    </source>
</evidence>
<dbReference type="FunFam" id="3.80.10.10:FF:000111">
    <property type="entry name" value="LRR receptor-like serine/threonine-protein kinase ERECTA"/>
    <property type="match status" value="1"/>
</dbReference>
<dbReference type="InterPro" id="IPR050647">
    <property type="entry name" value="Plant_LRR-RLKs"/>
</dbReference>
<dbReference type="PANTHER" id="PTHR48056">
    <property type="entry name" value="LRR RECEPTOR-LIKE SERINE/THREONINE-PROTEIN KINASE-RELATED"/>
    <property type="match status" value="1"/>
</dbReference>
<dbReference type="Gene3D" id="3.80.10.10">
    <property type="entry name" value="Ribonuclease Inhibitor"/>
    <property type="match status" value="6"/>
</dbReference>
<feature type="binding site" evidence="15">
    <location>
        <position position="1407"/>
    </location>
    <ligand>
        <name>ATP</name>
        <dbReference type="ChEBI" id="CHEBI:30616"/>
    </ligand>
</feature>
<dbReference type="Gene3D" id="1.10.510.10">
    <property type="entry name" value="Transferase(Phosphotransferase) domain 1"/>
    <property type="match status" value="2"/>
</dbReference>
<protein>
    <recommendedName>
        <fullName evidence="18">Protein kinase domain-containing protein</fullName>
    </recommendedName>
</protein>
<dbReference type="EMBL" id="SDRB02000537">
    <property type="protein sequence ID" value="THG23039.1"/>
    <property type="molecule type" value="Genomic_DNA"/>
</dbReference>
<dbReference type="GO" id="GO:0005524">
    <property type="term" value="F:ATP binding"/>
    <property type="evidence" value="ECO:0007669"/>
    <property type="project" value="UniProtKB-UniRule"/>
</dbReference>
<keyword evidence="20" id="KW-1185">Reference proteome</keyword>
<name>A0A4S4F0U8_CAMSN</name>
<dbReference type="InterPro" id="IPR003591">
    <property type="entry name" value="Leu-rich_rpt_typical-subtyp"/>
</dbReference>
<keyword evidence="14" id="KW-0325">Glycoprotein</keyword>
<accession>A0A4S4F0U8</accession>
<dbReference type="PROSITE" id="PS51450">
    <property type="entry name" value="LRR"/>
    <property type="match status" value="1"/>
</dbReference>
<dbReference type="GO" id="GO:0004672">
    <property type="term" value="F:protein kinase activity"/>
    <property type="evidence" value="ECO:0007669"/>
    <property type="project" value="InterPro"/>
</dbReference>
<evidence type="ECO:0000256" key="3">
    <source>
        <dbReference type="ARBA" id="ARBA00009592"/>
    </source>
</evidence>
<sequence>MSKITPTTSFQILLFMFALPLLILPLHGNSQSTDSEQTILLRLKRHWSNPPSINHWTPSPQNSNSSTHCNWPEITCSNGSVTGLSLIDKTITGPIPPFICDLKNLTAIDLQYNYIPGPFPTALYNCTKLEHLDLSQNLFVGCIPGDVDRLSTHLRTFNLSGNNFTCDIPAAIGRFPELTTLRLYLNEFNGSFPPEIGNLSRLEMLELSDNEFAPMAISSTFTQLRKLKQLLIKDSSLIGEIPETIGNLAELEELDLSNNNLTGTIPSLLLLKNLTIVYLFKNHLSGPIPQPIEALKMEEFDLSENNLTGTIPDDFGTLTELSVLSLFSNQLSGEIPESISHLPSLRYATLSSNNLSGTLPPDLGQYSILQGFDVAQNHFTGKVPEYLCANGGLIGIAAYDNNLSGELPNSLGNCSSLLIVRVNGNRLSGSISAGLWTSTNLTLLMLSDNSFTGHLPRTLAPSLLRLEISNNKFSGEISTGLSSWKHLTVFSASNNLFVGTIPQELTTLSQLTTLLLDGNLFSGHLPSDIVSWKWLTTLNLSRNQLSGSIPAKLGSLPSLTVLDLSRNAFSGQIPTQIGLLKLTSLNLSSNCLTGRIPSEFENTFFNASFLNNTGLCASNPSLGLEICSSRFENSSKLFSRLLAIIIGIATVLLASAMLLTFFLIKTKGRESDSKWEFTYYQKLNLSFKESDILSNLTENNVIGSGGSGKLYRVELNCSSEIVAVKRIQNIKLDQKLEKQFLAEVEILGTIHHSNVVNLLSCISSETTKLIVYEYLGNHSLDSWLHGKKRQSISDSDLGVVLDWPKRLKIAVGAARGLCYMHHDCKPSVIHRDVKSSNILLDSQFNAKVGDFGLAKILVKHGGPNTMSTVIGSFGYIAPEYARTSKVNEKIDVYSFGVVLLELVTGKKANDENEGMCLADWAFQYYNQEGRHIVDALDEKIKELHYLYEMACVFELGIICTSPLPSNRPSMRQPIEALKMKEFDLSENNLTGTIPDDFGALTELSPLSLFSNQLSGEIPESISRLPSLTYVTLSSNNLSGTLPPDLGQYSILQGFEVAQNHFTGKVPEYLCANGGLIGIAAYDNNLSGELPNSLGNCSSLLIVRVNGNRLSGSISAGLWTSTNLTLLMLSDNSFTGHLPRTLAPSLLRLEISNNKFSGEISTGLSSWKHLTVFSASNNLFVGTIPQELTTLSQLTTLLLDGNLLSGHLPSDIVSWKWLTTLNLSRNQLSGSIPAKLGSLPSLTVLDLSRNAFSGQIPTQIGLLKLTSLNLSSNCLTGRIPSEFENTFFNASFLNNTGLCASNPSLGLEICSSRFENSSKLFSRLLAIIIGIATVLLASAMLLTFFLIKTKGRESDSKWEFTYYQKLNLSFKESDILSNLTENNVIGSGGSGKLYRVELNCSSEIVAVKRIQNIKLDQKLEKQFLAEVEILGTIHHSNVVNLLSCISSETTKLIVYEYLGNHSLDSWLHGKKRQSISDSDLGVVLDWPKRLKIAVGAARGLCYMHHDCKPSVIHRDVKSSNILLDSQFNAKVGDFGLAKILVKHGGPNTMSTVIGSFGYIAPEYARTSKVNEKIDVYSFGVVLLELVTGKKANDENEGMCLADWAFQYYNQEGRHIVDALDEKIKELHYLYEMACVFELGIICTSPLPSNRPSMRQVLQILLNCSHQSGFGGG</sequence>
<dbReference type="PROSITE" id="PS00108">
    <property type="entry name" value="PROTEIN_KINASE_ST"/>
    <property type="match status" value="2"/>
</dbReference>
<dbReference type="InterPro" id="IPR000719">
    <property type="entry name" value="Prot_kinase_dom"/>
</dbReference>
<keyword evidence="9 15" id="KW-0547">Nucleotide-binding</keyword>